<evidence type="ECO:0000313" key="1">
    <source>
        <dbReference type="EMBL" id="CAI9169245.1"/>
    </source>
</evidence>
<reference evidence="1" key="1">
    <citation type="submission" date="2023-04" db="EMBL/GenBank/DDBJ databases">
        <authorList>
            <consortium name="ELIXIR-Norway"/>
        </authorList>
    </citation>
    <scope>NUCLEOTIDE SEQUENCE [LARGE SCALE GENOMIC DNA]</scope>
</reference>
<proteinExistence type="predicted"/>
<dbReference type="EMBL" id="OX459965">
    <property type="protein sequence ID" value="CAI9169245.1"/>
    <property type="molecule type" value="Genomic_DNA"/>
</dbReference>
<evidence type="ECO:0000313" key="2">
    <source>
        <dbReference type="Proteomes" id="UP001176941"/>
    </source>
</evidence>
<accession>A0ABN8Z5V0</accession>
<name>A0ABN8Z5V0_RANTA</name>
<keyword evidence="2" id="KW-1185">Reference proteome</keyword>
<dbReference type="Proteomes" id="UP001176941">
    <property type="component" value="Chromosome 29"/>
</dbReference>
<organism evidence="1 2">
    <name type="scientific">Rangifer tarandus platyrhynchus</name>
    <name type="common">Svalbard reindeer</name>
    <dbReference type="NCBI Taxonomy" id="3082113"/>
    <lineage>
        <taxon>Eukaryota</taxon>
        <taxon>Metazoa</taxon>
        <taxon>Chordata</taxon>
        <taxon>Craniata</taxon>
        <taxon>Vertebrata</taxon>
        <taxon>Euteleostomi</taxon>
        <taxon>Mammalia</taxon>
        <taxon>Eutheria</taxon>
        <taxon>Laurasiatheria</taxon>
        <taxon>Artiodactyla</taxon>
        <taxon>Ruminantia</taxon>
        <taxon>Pecora</taxon>
        <taxon>Cervidae</taxon>
        <taxon>Odocoileinae</taxon>
        <taxon>Rangifer</taxon>
    </lineage>
</organism>
<sequence>MVIIHMVIVNNTITVPFTQAFLTSLKARKRCTGQGLQILSHITEHADHYTKKLQVVTLYAAGKYYNQYGKVFSFKNFLLPSKSTPQRVHEELPLKHRRITTAKKLDMTSDTRTTHFKIKFKRKNYTN</sequence>
<gene>
    <name evidence="1" type="ORF">MRATA1EN1_LOCUS18207</name>
</gene>
<protein>
    <submittedName>
        <fullName evidence="1">Uncharacterized protein</fullName>
    </submittedName>
</protein>